<feature type="compositionally biased region" description="Low complexity" evidence="1">
    <location>
        <begin position="1062"/>
        <end position="1074"/>
    </location>
</feature>
<gene>
    <name evidence="3" type="ORF">CCMP2556_LOCUS13730</name>
</gene>
<dbReference type="Proteomes" id="UP001642484">
    <property type="component" value="Unassembled WGS sequence"/>
</dbReference>
<name>A0ABP0JZU7_9DINO</name>
<sequence>MAKDKWPHLLVHPGSEKFLDSKGEPQRFAKTVGSKEDRLRRPVEHRVEEVHPGHMAAFEVPIGAEEEKRRLAGFFTTGTAAGVGCFEVADSATTTYTVSSATACNSNACPDCFITPATVSQDMTITIAACSTAQWIRSTTRTGAWEYKFINTHATYTMSITDNSGSGITYKVPPQSHVTGWCTASLGTNDRLYFPSTTLPTLSVDSGLTLSAGAFDASASSGAFSTSSGTNTLNGNTVINGAGTFSTGTGNVGLNGNVLIADSMTFTVGSAGSGGAAAFYGTVAIGASGVAGQGRTLTLTGDLTQQDPTSSTAAFTTGSGAVGINGDVTIAANKHLTMTNTGTGAFTTGTGAITLNGATTITGSNTFTTGLGNVELKGATTVADSTAFTVGSAGAGGTTTLYGAVVVGDSTGAAAVTVNGNIAQADVGATQTTFTTGTGAVSLNGDVAVASGKNLHMASGGAGTFQTGTGTATIYGNLQISGSKTFTTGTGAVSLQGTTNVADGVAFSVGSNNNGGLAQFFGQVIIGSGTANGASTQLDLYGDFVGHDDLDGTAKTFATATGTSTFNGDVAIAFNKDLTMSNTGTGTFTTGTGAIALNGDVTIAAGKTLTVTDYTNVTGRRAFGFARTRCHPVQPRLHRAGRHVLQGIAVRQRVRTPAASALGGQRKRGSGGMSKHQCVIVTYPATSSKAKDVWILLASTPWGPEGERPPDWQMPGISASQVTMKSLPSSSSVNKIAGAEERLLKLIRSHPACVLALRLDVTMRISDEEIMSALAKSADSLDIEFRERMVPEDMIEEILDLRARARAEEAKMSQIRRHNVWIVLMRLPLCASVVLVFTSFVMWLTSFEYIRGLCALYEFANATCNQENTCLFRVAVQVPGEVFAIFHPAWKPPAEEAWGEALFSETGPFKCCNTPAFWSYGLSRPTVGAGSPCCDFFDDPWSLFCDNFGDSDRQPKTLPECPASPWACGVKTEIVDRELQVKELKPWSELPSFEVFLAALVCVAVAGLIRIMPMLLDQLARCLDRCCARLPSAAASSVGNEPERAEGGSDASGSRAPPPPALGARLARAAAARGEAAEGVHARGTRQRRAATAPAGKG</sequence>
<protein>
    <submittedName>
        <fullName evidence="3">Uncharacterized protein</fullName>
    </submittedName>
</protein>
<keyword evidence="2" id="KW-0812">Transmembrane</keyword>
<feature type="transmembrane region" description="Helical" evidence="2">
    <location>
        <begin position="995"/>
        <end position="1016"/>
    </location>
</feature>
<evidence type="ECO:0000256" key="1">
    <source>
        <dbReference type="SAM" id="MobiDB-lite"/>
    </source>
</evidence>
<evidence type="ECO:0000313" key="3">
    <source>
        <dbReference type="EMBL" id="CAK9019608.1"/>
    </source>
</evidence>
<evidence type="ECO:0000313" key="4">
    <source>
        <dbReference type="Proteomes" id="UP001642484"/>
    </source>
</evidence>
<proteinExistence type="predicted"/>
<keyword evidence="2" id="KW-0472">Membrane</keyword>
<comment type="caution">
    <text evidence="3">The sequence shown here is derived from an EMBL/GenBank/DDBJ whole genome shotgun (WGS) entry which is preliminary data.</text>
</comment>
<accession>A0ABP0JZU7</accession>
<dbReference type="EMBL" id="CAXAMN010006892">
    <property type="protein sequence ID" value="CAK9019608.1"/>
    <property type="molecule type" value="Genomic_DNA"/>
</dbReference>
<keyword evidence="2" id="KW-1133">Transmembrane helix</keyword>
<organism evidence="3 4">
    <name type="scientific">Durusdinium trenchii</name>
    <dbReference type="NCBI Taxonomy" id="1381693"/>
    <lineage>
        <taxon>Eukaryota</taxon>
        <taxon>Sar</taxon>
        <taxon>Alveolata</taxon>
        <taxon>Dinophyceae</taxon>
        <taxon>Suessiales</taxon>
        <taxon>Symbiodiniaceae</taxon>
        <taxon>Durusdinium</taxon>
    </lineage>
</organism>
<reference evidence="3 4" key="1">
    <citation type="submission" date="2024-02" db="EMBL/GenBank/DDBJ databases">
        <authorList>
            <person name="Chen Y."/>
            <person name="Shah S."/>
            <person name="Dougan E. K."/>
            <person name="Thang M."/>
            <person name="Chan C."/>
        </authorList>
    </citation>
    <scope>NUCLEOTIDE SEQUENCE [LARGE SCALE GENOMIC DNA]</scope>
</reference>
<keyword evidence="4" id="KW-1185">Reference proteome</keyword>
<feature type="region of interest" description="Disordered" evidence="1">
    <location>
        <begin position="1037"/>
        <end position="1098"/>
    </location>
</feature>
<feature type="transmembrane region" description="Helical" evidence="2">
    <location>
        <begin position="820"/>
        <end position="844"/>
    </location>
</feature>
<evidence type="ECO:0000256" key="2">
    <source>
        <dbReference type="SAM" id="Phobius"/>
    </source>
</evidence>